<dbReference type="Pfam" id="PF13673">
    <property type="entry name" value="Acetyltransf_10"/>
    <property type="match status" value="1"/>
</dbReference>
<gene>
    <name evidence="2" type="ORF">C483_13353</name>
</gene>
<dbReference type="STRING" id="1227493.C483_13353"/>
<comment type="caution">
    <text evidence="2">The sequence shown here is derived from an EMBL/GenBank/DDBJ whole genome shotgun (WGS) entry which is preliminary data.</text>
</comment>
<dbReference type="Proteomes" id="UP000011519">
    <property type="component" value="Unassembled WGS sequence"/>
</dbReference>
<dbReference type="PATRIC" id="fig|1227493.4.peg.2673"/>
<evidence type="ECO:0000313" key="3">
    <source>
        <dbReference type="Proteomes" id="UP000011519"/>
    </source>
</evidence>
<dbReference type="Gene3D" id="3.40.630.30">
    <property type="match status" value="1"/>
</dbReference>
<protein>
    <submittedName>
        <fullName evidence="2">N-acetyltransferase GCN5</fullName>
    </submittedName>
</protein>
<dbReference type="InterPro" id="IPR016181">
    <property type="entry name" value="Acyl_CoA_acyltransferase"/>
</dbReference>
<keyword evidence="3" id="KW-1185">Reference proteome</keyword>
<accession>L9ZSU7</accession>
<dbReference type="PROSITE" id="PS51186">
    <property type="entry name" value="GNAT"/>
    <property type="match status" value="1"/>
</dbReference>
<dbReference type="OrthoDB" id="111868at2157"/>
<dbReference type="PANTHER" id="PTHR13355">
    <property type="entry name" value="GLUCOSAMINE 6-PHOSPHATE N-ACETYLTRANSFERASE"/>
    <property type="match status" value="1"/>
</dbReference>
<proteinExistence type="predicted"/>
<evidence type="ECO:0000259" key="1">
    <source>
        <dbReference type="PROSITE" id="PS51186"/>
    </source>
</evidence>
<keyword evidence="2" id="KW-0808">Transferase</keyword>
<dbReference type="AlphaFoldDB" id="L9ZSU7"/>
<dbReference type="SUPFAM" id="SSF55729">
    <property type="entry name" value="Acyl-CoA N-acyltransferases (Nat)"/>
    <property type="match status" value="1"/>
</dbReference>
<reference evidence="2 3" key="1">
    <citation type="journal article" date="2014" name="PLoS Genet.">
        <title>Phylogenetically driven sequencing of extremely halophilic archaea reveals strategies for static and dynamic osmo-response.</title>
        <authorList>
            <person name="Becker E.A."/>
            <person name="Seitzer P.M."/>
            <person name="Tritt A."/>
            <person name="Larsen D."/>
            <person name="Krusor M."/>
            <person name="Yao A.I."/>
            <person name="Wu D."/>
            <person name="Madern D."/>
            <person name="Eisen J.A."/>
            <person name="Darling A.E."/>
            <person name="Facciotti M.T."/>
        </authorList>
    </citation>
    <scope>NUCLEOTIDE SEQUENCE [LARGE SCALE GENOMIC DNA]</scope>
    <source>
        <strain evidence="2 3">JCM 10989</strain>
    </source>
</reference>
<organism evidence="2 3">
    <name type="scientific">Natrialba hulunbeirensis JCM 10989</name>
    <dbReference type="NCBI Taxonomy" id="1227493"/>
    <lineage>
        <taxon>Archaea</taxon>
        <taxon>Methanobacteriati</taxon>
        <taxon>Methanobacteriota</taxon>
        <taxon>Stenosarchaea group</taxon>
        <taxon>Halobacteria</taxon>
        <taxon>Halobacteriales</taxon>
        <taxon>Natrialbaceae</taxon>
        <taxon>Natrialba</taxon>
    </lineage>
</organism>
<name>L9ZSU7_9EURY</name>
<sequence length="178" mass="19182">MEPNAQTGTTNPPTVRVATAQSELEDAFDVRYDVFVDEQDVDEELEYDEHDEPDAAAVHFVAYADSDDEAEDDSSTATPIGAARLRTVDQATGKVERVAVLESHRGTGVGRALMEALETEAREQSLETLKLHAQTHAAGFYEGLGYETYGDEFEEAGIPHVAMERSLGDSSAGAGSNT</sequence>
<dbReference type="GO" id="GO:0004343">
    <property type="term" value="F:glucosamine 6-phosphate N-acetyltransferase activity"/>
    <property type="evidence" value="ECO:0007669"/>
    <property type="project" value="TreeGrafter"/>
</dbReference>
<dbReference type="InterPro" id="IPR039143">
    <property type="entry name" value="GNPNAT1-like"/>
</dbReference>
<evidence type="ECO:0000313" key="2">
    <source>
        <dbReference type="EMBL" id="ELY89515.1"/>
    </source>
</evidence>
<dbReference type="CDD" id="cd04301">
    <property type="entry name" value="NAT_SF"/>
    <property type="match status" value="1"/>
</dbReference>
<dbReference type="RefSeq" id="WP_006653840.1">
    <property type="nucleotide sequence ID" value="NZ_AOIM01000036.1"/>
</dbReference>
<dbReference type="PANTHER" id="PTHR13355:SF11">
    <property type="entry name" value="GLUCOSAMINE 6-PHOSPHATE N-ACETYLTRANSFERASE"/>
    <property type="match status" value="1"/>
</dbReference>
<feature type="domain" description="N-acetyltransferase" evidence="1">
    <location>
        <begin position="13"/>
        <end position="168"/>
    </location>
</feature>
<dbReference type="EMBL" id="AOIM01000036">
    <property type="protein sequence ID" value="ELY89515.1"/>
    <property type="molecule type" value="Genomic_DNA"/>
</dbReference>
<dbReference type="InterPro" id="IPR000182">
    <property type="entry name" value="GNAT_dom"/>
</dbReference>